<name>A0A2H0UJK0_9BACT</name>
<keyword evidence="2 6" id="KW-0699">rRNA-binding</keyword>
<dbReference type="GO" id="GO:0003735">
    <property type="term" value="F:structural constituent of ribosome"/>
    <property type="evidence" value="ECO:0007669"/>
    <property type="project" value="InterPro"/>
</dbReference>
<dbReference type="InterPro" id="IPR036823">
    <property type="entry name" value="Ribosomal_uS7_dom_sf"/>
</dbReference>
<keyword evidence="3 6" id="KW-0694">RNA-binding</keyword>
<evidence type="ECO:0000256" key="3">
    <source>
        <dbReference type="ARBA" id="ARBA00022884"/>
    </source>
</evidence>
<dbReference type="Pfam" id="PF00177">
    <property type="entry name" value="Ribosomal_S7"/>
    <property type="match status" value="1"/>
</dbReference>
<dbReference type="GO" id="GO:0000049">
    <property type="term" value="F:tRNA binding"/>
    <property type="evidence" value="ECO:0007669"/>
    <property type="project" value="UniProtKB-UniRule"/>
</dbReference>
<dbReference type="NCBIfam" id="TIGR01029">
    <property type="entry name" value="rpsG_bact"/>
    <property type="match status" value="1"/>
</dbReference>
<keyword evidence="6" id="KW-0820">tRNA-binding</keyword>
<protein>
    <recommendedName>
        <fullName evidence="6">Small ribosomal subunit protein uS7</fullName>
    </recommendedName>
</protein>
<dbReference type="GO" id="GO:0006412">
    <property type="term" value="P:translation"/>
    <property type="evidence" value="ECO:0007669"/>
    <property type="project" value="UniProtKB-UniRule"/>
</dbReference>
<dbReference type="CDD" id="cd14869">
    <property type="entry name" value="uS7_Bacteria"/>
    <property type="match status" value="1"/>
</dbReference>
<feature type="domain" description="Small ribosomal subunit protein uS7" evidence="7">
    <location>
        <begin position="2"/>
        <end position="146"/>
    </location>
</feature>
<evidence type="ECO:0000256" key="6">
    <source>
        <dbReference type="HAMAP-Rule" id="MF_00480"/>
    </source>
</evidence>
<comment type="function">
    <text evidence="6">One of the primary rRNA binding proteins, it binds directly to 16S rRNA where it nucleates assembly of the head domain of the 30S subunit. Is located at the subunit interface close to the decoding center, probably blocks exit of the E-site tRNA.</text>
</comment>
<comment type="caution">
    <text evidence="8">The sequence shown here is derived from an EMBL/GenBank/DDBJ whole genome shotgun (WGS) entry which is preliminary data.</text>
</comment>
<dbReference type="PANTHER" id="PTHR11205">
    <property type="entry name" value="RIBOSOMAL PROTEIN S7"/>
    <property type="match status" value="1"/>
</dbReference>
<dbReference type="GO" id="GO:0019843">
    <property type="term" value="F:rRNA binding"/>
    <property type="evidence" value="ECO:0007669"/>
    <property type="project" value="UniProtKB-UniRule"/>
</dbReference>
<dbReference type="AlphaFoldDB" id="A0A2H0UJK0"/>
<dbReference type="InterPro" id="IPR000235">
    <property type="entry name" value="Ribosomal_uS7"/>
</dbReference>
<comment type="similarity">
    <text evidence="1 6">Belongs to the universal ribosomal protein uS7 family.</text>
</comment>
<evidence type="ECO:0000256" key="2">
    <source>
        <dbReference type="ARBA" id="ARBA00022730"/>
    </source>
</evidence>
<organism evidence="8 9">
    <name type="scientific">Candidatus Kaiserbacteria bacterium CG10_big_fil_rev_8_21_14_0_10_43_70</name>
    <dbReference type="NCBI Taxonomy" id="1974605"/>
    <lineage>
        <taxon>Bacteria</taxon>
        <taxon>Candidatus Kaiseribacteriota</taxon>
    </lineage>
</organism>
<keyword evidence="4 6" id="KW-0689">Ribosomal protein</keyword>
<dbReference type="GO" id="GO:0015935">
    <property type="term" value="C:small ribosomal subunit"/>
    <property type="evidence" value="ECO:0007669"/>
    <property type="project" value="InterPro"/>
</dbReference>
<evidence type="ECO:0000256" key="5">
    <source>
        <dbReference type="ARBA" id="ARBA00023274"/>
    </source>
</evidence>
<comment type="subunit">
    <text evidence="6">Part of the 30S ribosomal subunit. Contacts proteins S9 and S11.</text>
</comment>
<dbReference type="Gene3D" id="1.10.455.10">
    <property type="entry name" value="Ribosomal protein S7 domain"/>
    <property type="match status" value="1"/>
</dbReference>
<sequence>MRRPLKKKPVIKPDDVYGSVKVAKLVNYVMERGKKDTARRVVYEAFEILKKDGDPVVIFEEALKNVEPLMEVRSRRVGGANYQVPREVRPERRMSLALRWIIGAAKSKTGTSMSIRLANEILTASKGEGEAVTKRENTHKMAEANKAFAHFAW</sequence>
<evidence type="ECO:0000256" key="1">
    <source>
        <dbReference type="ARBA" id="ARBA00007151"/>
    </source>
</evidence>
<evidence type="ECO:0000313" key="8">
    <source>
        <dbReference type="EMBL" id="PIR86560.1"/>
    </source>
</evidence>
<dbReference type="PIRSF" id="PIRSF002122">
    <property type="entry name" value="RPS7p_RPS7a_RPS5e_RPS7o"/>
    <property type="match status" value="1"/>
</dbReference>
<dbReference type="SUPFAM" id="SSF47973">
    <property type="entry name" value="Ribosomal protein S7"/>
    <property type="match status" value="1"/>
</dbReference>
<gene>
    <name evidence="6" type="primary">rpsG</name>
    <name evidence="8" type="ORF">COU13_00320</name>
</gene>
<evidence type="ECO:0000259" key="7">
    <source>
        <dbReference type="Pfam" id="PF00177"/>
    </source>
</evidence>
<dbReference type="HAMAP" id="MF_00480_B">
    <property type="entry name" value="Ribosomal_uS7_B"/>
    <property type="match status" value="1"/>
</dbReference>
<proteinExistence type="inferred from homology"/>
<evidence type="ECO:0000313" key="9">
    <source>
        <dbReference type="Proteomes" id="UP000230706"/>
    </source>
</evidence>
<accession>A0A2H0UJK0</accession>
<dbReference type="Proteomes" id="UP000230706">
    <property type="component" value="Unassembled WGS sequence"/>
</dbReference>
<keyword evidence="5 6" id="KW-0687">Ribonucleoprotein</keyword>
<dbReference type="InterPro" id="IPR005717">
    <property type="entry name" value="Ribosomal_uS7_bac/org-type"/>
</dbReference>
<evidence type="ECO:0000256" key="4">
    <source>
        <dbReference type="ARBA" id="ARBA00022980"/>
    </source>
</evidence>
<dbReference type="InterPro" id="IPR023798">
    <property type="entry name" value="Ribosomal_uS7_dom"/>
</dbReference>
<dbReference type="FunFam" id="1.10.455.10:FF:000001">
    <property type="entry name" value="30S ribosomal protein S7"/>
    <property type="match status" value="1"/>
</dbReference>
<reference evidence="9" key="1">
    <citation type="submission" date="2017-09" db="EMBL/GenBank/DDBJ databases">
        <title>Depth-based differentiation of microbial function through sediment-hosted aquifers and enrichment of novel symbionts in the deep terrestrial subsurface.</title>
        <authorList>
            <person name="Probst A.J."/>
            <person name="Ladd B."/>
            <person name="Jarett J.K."/>
            <person name="Geller-Mcgrath D.E."/>
            <person name="Sieber C.M.K."/>
            <person name="Emerson J.B."/>
            <person name="Anantharaman K."/>
            <person name="Thomas B.C."/>
            <person name="Malmstrom R."/>
            <person name="Stieglmeier M."/>
            <person name="Klingl A."/>
            <person name="Woyke T."/>
            <person name="Ryan C.M."/>
            <person name="Banfield J.F."/>
        </authorList>
    </citation>
    <scope>NUCLEOTIDE SEQUENCE [LARGE SCALE GENOMIC DNA]</scope>
</reference>
<dbReference type="EMBL" id="PFBF01000004">
    <property type="protein sequence ID" value="PIR86560.1"/>
    <property type="molecule type" value="Genomic_DNA"/>
</dbReference>